<gene>
    <name evidence="1" type="ORF">N7515_004966</name>
</gene>
<reference evidence="1" key="1">
    <citation type="submission" date="2022-11" db="EMBL/GenBank/DDBJ databases">
        <authorList>
            <person name="Petersen C."/>
        </authorList>
    </citation>
    <scope>NUCLEOTIDE SEQUENCE</scope>
    <source>
        <strain evidence="1">IBT 22155</strain>
    </source>
</reference>
<dbReference type="AlphaFoldDB" id="A0A9W9H1H8"/>
<dbReference type="OrthoDB" id="3540486at2759"/>
<reference evidence="1" key="2">
    <citation type="journal article" date="2023" name="IMA Fungus">
        <title>Comparative genomic study of the Penicillium genus elucidates a diverse pangenome and 15 lateral gene transfer events.</title>
        <authorList>
            <person name="Petersen C."/>
            <person name="Sorensen T."/>
            <person name="Nielsen M.R."/>
            <person name="Sondergaard T.E."/>
            <person name="Sorensen J.L."/>
            <person name="Fitzpatrick D.A."/>
            <person name="Frisvad J.C."/>
            <person name="Nielsen K.L."/>
        </authorList>
    </citation>
    <scope>NUCLEOTIDE SEQUENCE</scope>
    <source>
        <strain evidence="1">IBT 22155</strain>
    </source>
</reference>
<protein>
    <submittedName>
        <fullName evidence="1">Uncharacterized protein</fullName>
    </submittedName>
</protein>
<accession>A0A9W9H1H8</accession>
<name>A0A9W9H1H8_9EURO</name>
<dbReference type="GeneID" id="81404880"/>
<dbReference type="Proteomes" id="UP001149079">
    <property type="component" value="Unassembled WGS sequence"/>
</dbReference>
<evidence type="ECO:0000313" key="2">
    <source>
        <dbReference type="Proteomes" id="UP001149079"/>
    </source>
</evidence>
<evidence type="ECO:0000313" key="1">
    <source>
        <dbReference type="EMBL" id="KAJ5135688.1"/>
    </source>
</evidence>
<dbReference type="RefSeq" id="XP_056522660.1">
    <property type="nucleotide sequence ID" value="XM_056665710.1"/>
</dbReference>
<proteinExistence type="predicted"/>
<comment type="caution">
    <text evidence="1">The sequence shown here is derived from an EMBL/GenBank/DDBJ whole genome shotgun (WGS) entry which is preliminary data.</text>
</comment>
<sequence>MQRLIPLFFAAPCRATPYDLDALPTVSYRRRRHPLQLFRRPRLHTYLLEPAHDTPKRPDASYRIHRLRVQPHRDVLHLNWSRLCYASWGVDSDVPAWVDEFLLLAKNLGMRPSITADLIHFFCLKTVLDCAGDEDLLYSHNRFHEGIFP</sequence>
<keyword evidence="2" id="KW-1185">Reference proteome</keyword>
<dbReference type="EMBL" id="JAPQKL010000004">
    <property type="protein sequence ID" value="KAJ5135688.1"/>
    <property type="molecule type" value="Genomic_DNA"/>
</dbReference>
<organism evidence="1 2">
    <name type="scientific">Penicillium bovifimosum</name>
    <dbReference type="NCBI Taxonomy" id="126998"/>
    <lineage>
        <taxon>Eukaryota</taxon>
        <taxon>Fungi</taxon>
        <taxon>Dikarya</taxon>
        <taxon>Ascomycota</taxon>
        <taxon>Pezizomycotina</taxon>
        <taxon>Eurotiomycetes</taxon>
        <taxon>Eurotiomycetidae</taxon>
        <taxon>Eurotiales</taxon>
        <taxon>Aspergillaceae</taxon>
        <taxon>Penicillium</taxon>
    </lineage>
</organism>